<dbReference type="EMBL" id="JAPDOD010000047">
    <property type="protein sequence ID" value="MDA0165485.1"/>
    <property type="molecule type" value="Genomic_DNA"/>
</dbReference>
<comment type="caution">
    <text evidence="2">The sequence shown here is derived from an EMBL/GenBank/DDBJ whole genome shotgun (WGS) entry which is preliminary data.</text>
</comment>
<evidence type="ECO:0000313" key="2">
    <source>
        <dbReference type="EMBL" id="MDA0165485.1"/>
    </source>
</evidence>
<evidence type="ECO:0000313" key="3">
    <source>
        <dbReference type="Proteomes" id="UP001149140"/>
    </source>
</evidence>
<proteinExistence type="predicted"/>
<keyword evidence="2" id="KW-0413">Isomerase</keyword>
<feature type="domain" description="Xylose isomerase-like TIM barrel" evidence="1">
    <location>
        <begin position="120"/>
        <end position="204"/>
    </location>
</feature>
<evidence type="ECO:0000259" key="1">
    <source>
        <dbReference type="Pfam" id="PF01261"/>
    </source>
</evidence>
<name>A0A9X3N1V6_9ACTN</name>
<gene>
    <name evidence="2" type="ORF">OM076_34770</name>
</gene>
<reference evidence="2" key="1">
    <citation type="submission" date="2022-10" db="EMBL/GenBank/DDBJ databases">
        <title>The WGS of Solirubrobacter ginsenosidimutans DSM 21036.</title>
        <authorList>
            <person name="Jiang Z."/>
        </authorList>
    </citation>
    <scope>NUCLEOTIDE SEQUENCE</scope>
    <source>
        <strain evidence="2">DSM 21036</strain>
    </source>
</reference>
<accession>A0A9X3N1V6</accession>
<dbReference type="InterPro" id="IPR036237">
    <property type="entry name" value="Xyl_isomerase-like_sf"/>
</dbReference>
<dbReference type="Pfam" id="PF01261">
    <property type="entry name" value="AP_endonuc_2"/>
    <property type="match status" value="1"/>
</dbReference>
<dbReference type="Gene3D" id="3.20.20.150">
    <property type="entry name" value="Divalent-metal-dependent TIM barrel enzymes"/>
    <property type="match status" value="1"/>
</dbReference>
<sequence length="228" mass="25253">MVAALLASSSTLLSAHSTVGCSTGYMDDLREDWDALVAAAAQTSGFAIELSALCEDELDGLIAYLRNVRPLPFRFVSVHGPSKDRRLSDDELVSALEQLPAWVSAIVMHPDAMVDLAPYRRLGRRLCVENMDPRKHLGQTAEDLQRYFEALPEARLCFDVAHAHAVDPSLTVARELLSRFSSRLSHVHLSSLDAEQHHVPLTDSDQERFATVLKRCSDVPWILEAPPV</sequence>
<organism evidence="2 3">
    <name type="scientific">Solirubrobacter ginsenosidimutans</name>
    <dbReference type="NCBI Taxonomy" id="490573"/>
    <lineage>
        <taxon>Bacteria</taxon>
        <taxon>Bacillati</taxon>
        <taxon>Actinomycetota</taxon>
        <taxon>Thermoleophilia</taxon>
        <taxon>Solirubrobacterales</taxon>
        <taxon>Solirubrobacteraceae</taxon>
        <taxon>Solirubrobacter</taxon>
    </lineage>
</organism>
<dbReference type="InterPro" id="IPR013022">
    <property type="entry name" value="Xyl_isomerase-like_TIM-brl"/>
</dbReference>
<dbReference type="GO" id="GO:0016853">
    <property type="term" value="F:isomerase activity"/>
    <property type="evidence" value="ECO:0007669"/>
    <property type="project" value="UniProtKB-KW"/>
</dbReference>
<dbReference type="RefSeq" id="WP_270044742.1">
    <property type="nucleotide sequence ID" value="NZ_JAPDOD010000047.1"/>
</dbReference>
<dbReference type="Proteomes" id="UP001149140">
    <property type="component" value="Unassembled WGS sequence"/>
</dbReference>
<dbReference type="AlphaFoldDB" id="A0A9X3N1V6"/>
<dbReference type="SUPFAM" id="SSF51658">
    <property type="entry name" value="Xylose isomerase-like"/>
    <property type="match status" value="1"/>
</dbReference>
<protein>
    <submittedName>
        <fullName evidence="2">Sugar phosphate isomerase/epimerase</fullName>
    </submittedName>
</protein>
<keyword evidence="3" id="KW-1185">Reference proteome</keyword>